<protein>
    <recommendedName>
        <fullName evidence="3">Ribosomally synthesized peptide with SipW-like signal peptide</fullName>
    </recommendedName>
</protein>
<evidence type="ECO:0008006" key="3">
    <source>
        <dbReference type="Google" id="ProtNLM"/>
    </source>
</evidence>
<reference evidence="2" key="1">
    <citation type="journal article" date="2019" name="Int. J. Syst. Evol. Microbiol.">
        <title>The Global Catalogue of Microorganisms (GCM) 10K type strain sequencing project: providing services to taxonomists for standard genome sequencing and annotation.</title>
        <authorList>
            <consortium name="The Broad Institute Genomics Platform"/>
            <consortium name="The Broad Institute Genome Sequencing Center for Infectious Disease"/>
            <person name="Wu L."/>
            <person name="Ma J."/>
        </authorList>
    </citation>
    <scope>NUCLEOTIDE SEQUENCE [LARGE SCALE GENOMIC DNA]</scope>
    <source>
        <strain evidence="2">CGMCC 1.10363</strain>
    </source>
</reference>
<accession>A0ABV8Q711</accession>
<dbReference type="EMBL" id="JBHSCN010000005">
    <property type="protein sequence ID" value="MFC4244162.1"/>
    <property type="molecule type" value="Genomic_DNA"/>
</dbReference>
<dbReference type="Proteomes" id="UP001595900">
    <property type="component" value="Unassembled WGS sequence"/>
</dbReference>
<name>A0ABV8Q711_9MICO</name>
<gene>
    <name evidence="1" type="ORF">ACFOYW_12330</name>
</gene>
<organism evidence="1 2">
    <name type="scientific">Gryllotalpicola reticulitermitis</name>
    <dbReference type="NCBI Taxonomy" id="1184153"/>
    <lineage>
        <taxon>Bacteria</taxon>
        <taxon>Bacillati</taxon>
        <taxon>Actinomycetota</taxon>
        <taxon>Actinomycetes</taxon>
        <taxon>Micrococcales</taxon>
        <taxon>Microbacteriaceae</taxon>
        <taxon>Gryllotalpicola</taxon>
    </lineage>
</organism>
<evidence type="ECO:0000313" key="2">
    <source>
        <dbReference type="Proteomes" id="UP001595900"/>
    </source>
</evidence>
<sequence length="209" mass="20678">MPDYPVIVARPRRARRAIFGALAGAVLVALATTAMTDAMYSDSEYTNLPTVGAGSYDLQISPDGSTWSDTIAPGASGSDNIPADTQAPLTFSVANGGAMLPGTTATTSFWVRNAPTSTTDSTATLAIVQNPAADSSAAMLAALSWAVVSADGAIDVSGVPTTALGALPLDALAPGASVKISVSAQLTSAVLASSTVAMVARVSGASTTG</sequence>
<evidence type="ECO:0000313" key="1">
    <source>
        <dbReference type="EMBL" id="MFC4244162.1"/>
    </source>
</evidence>
<dbReference type="RefSeq" id="WP_390229250.1">
    <property type="nucleotide sequence ID" value="NZ_JBHSCN010000005.1"/>
</dbReference>
<keyword evidence="2" id="KW-1185">Reference proteome</keyword>
<proteinExistence type="predicted"/>
<comment type="caution">
    <text evidence="1">The sequence shown here is derived from an EMBL/GenBank/DDBJ whole genome shotgun (WGS) entry which is preliminary data.</text>
</comment>